<dbReference type="Pfam" id="PF03466">
    <property type="entry name" value="LysR_substrate"/>
    <property type="match status" value="1"/>
</dbReference>
<dbReference type="OrthoDB" id="1652954at2"/>
<evidence type="ECO:0000256" key="3">
    <source>
        <dbReference type="ARBA" id="ARBA00023125"/>
    </source>
</evidence>
<organism evidence="6 7">
    <name type="scientific">Roseburia inulinivorans</name>
    <dbReference type="NCBI Taxonomy" id="360807"/>
    <lineage>
        <taxon>Bacteria</taxon>
        <taxon>Bacillati</taxon>
        <taxon>Bacillota</taxon>
        <taxon>Clostridia</taxon>
        <taxon>Lachnospirales</taxon>
        <taxon>Lachnospiraceae</taxon>
        <taxon>Roseburia</taxon>
    </lineage>
</organism>
<sequence>MTLNQLTYFYHAATLQHFNQAAEKANISEPSLSRSIAALEAEFNVILFEKKGRNVQLTKAGNVLLKHATYILNEVQATENKMHQIATDGGHIDIAYVSPLARNYVPRTVRAFLSKSQNKNVIFNFHQDITSKNVEGLKLGNYDLIFGSYAENEPDIEFIPIIQQEMVVILPKNHPSAHLPFVSSEIFGQYPVLGYDRSSGLGKYTHSFFNKHHILPEFICESPDENGIASLVAEGFGIALVADVESIHRDDIIIKPLIPAETFSHTVYMGYLRDHYQLPAVKRLIDFIKSGQPD</sequence>
<dbReference type="Pfam" id="PF00126">
    <property type="entry name" value="HTH_1"/>
    <property type="match status" value="1"/>
</dbReference>
<dbReference type="InterPro" id="IPR000847">
    <property type="entry name" value="LysR_HTH_N"/>
</dbReference>
<proteinExistence type="inferred from homology"/>
<keyword evidence="7" id="KW-1185">Reference proteome</keyword>
<accession>A0A0M6W8X6</accession>
<evidence type="ECO:0000256" key="1">
    <source>
        <dbReference type="ARBA" id="ARBA00009437"/>
    </source>
</evidence>
<dbReference type="Gene3D" id="3.40.190.290">
    <property type="match status" value="1"/>
</dbReference>
<dbReference type="RefSeq" id="WP_055038990.1">
    <property type="nucleotide sequence ID" value="NZ_CVRS01000002.1"/>
</dbReference>
<dbReference type="GO" id="GO:0032993">
    <property type="term" value="C:protein-DNA complex"/>
    <property type="evidence" value="ECO:0007669"/>
    <property type="project" value="TreeGrafter"/>
</dbReference>
<dbReference type="InterPro" id="IPR036388">
    <property type="entry name" value="WH-like_DNA-bd_sf"/>
</dbReference>
<dbReference type="PRINTS" id="PR00039">
    <property type="entry name" value="HTHLYSR"/>
</dbReference>
<keyword evidence="4" id="KW-0804">Transcription</keyword>
<dbReference type="Proteomes" id="UP000049828">
    <property type="component" value="Unassembled WGS sequence"/>
</dbReference>
<comment type="similarity">
    <text evidence="1">Belongs to the LysR transcriptional regulatory family.</text>
</comment>
<keyword evidence="2" id="KW-0805">Transcription regulation</keyword>
<dbReference type="InterPro" id="IPR005119">
    <property type="entry name" value="LysR_subst-bd"/>
</dbReference>
<evidence type="ECO:0000256" key="4">
    <source>
        <dbReference type="ARBA" id="ARBA00023163"/>
    </source>
</evidence>
<dbReference type="FunFam" id="1.10.10.10:FF:000001">
    <property type="entry name" value="LysR family transcriptional regulator"/>
    <property type="match status" value="1"/>
</dbReference>
<dbReference type="PANTHER" id="PTHR30346:SF0">
    <property type="entry name" value="HCA OPERON TRANSCRIPTIONAL ACTIVATOR HCAR"/>
    <property type="match status" value="1"/>
</dbReference>
<reference evidence="7" key="1">
    <citation type="submission" date="2015-05" db="EMBL/GenBank/DDBJ databases">
        <authorList>
            <consortium name="Pathogen Informatics"/>
        </authorList>
    </citation>
    <scope>NUCLEOTIDE SEQUENCE [LARGE SCALE GENOMIC DNA]</scope>
    <source>
        <strain evidence="7">L1-83</strain>
    </source>
</reference>
<gene>
    <name evidence="6" type="ORF">RIL183_11861</name>
</gene>
<dbReference type="InterPro" id="IPR036390">
    <property type="entry name" value="WH_DNA-bd_sf"/>
</dbReference>
<evidence type="ECO:0000313" key="7">
    <source>
        <dbReference type="Proteomes" id="UP000049828"/>
    </source>
</evidence>
<dbReference type="Gene3D" id="1.10.10.10">
    <property type="entry name" value="Winged helix-like DNA-binding domain superfamily/Winged helix DNA-binding domain"/>
    <property type="match status" value="1"/>
</dbReference>
<dbReference type="SUPFAM" id="SSF46785">
    <property type="entry name" value="Winged helix' DNA-binding domain"/>
    <property type="match status" value="1"/>
</dbReference>
<feature type="domain" description="HTH lysR-type" evidence="5">
    <location>
        <begin position="1"/>
        <end position="58"/>
    </location>
</feature>
<dbReference type="PANTHER" id="PTHR30346">
    <property type="entry name" value="TRANSCRIPTIONAL DUAL REGULATOR HCAR-RELATED"/>
    <property type="match status" value="1"/>
</dbReference>
<evidence type="ECO:0000256" key="2">
    <source>
        <dbReference type="ARBA" id="ARBA00023015"/>
    </source>
</evidence>
<name>A0A0M6W8X6_9FIRM</name>
<evidence type="ECO:0000259" key="5">
    <source>
        <dbReference type="PROSITE" id="PS50931"/>
    </source>
</evidence>
<dbReference type="EMBL" id="CVRS01000002">
    <property type="protein sequence ID" value="CRL31864.1"/>
    <property type="molecule type" value="Genomic_DNA"/>
</dbReference>
<dbReference type="GO" id="GO:0003700">
    <property type="term" value="F:DNA-binding transcription factor activity"/>
    <property type="evidence" value="ECO:0007669"/>
    <property type="project" value="InterPro"/>
</dbReference>
<keyword evidence="3" id="KW-0238">DNA-binding</keyword>
<evidence type="ECO:0000313" key="6">
    <source>
        <dbReference type="EMBL" id="CRL31864.1"/>
    </source>
</evidence>
<dbReference type="SUPFAM" id="SSF53850">
    <property type="entry name" value="Periplasmic binding protein-like II"/>
    <property type="match status" value="1"/>
</dbReference>
<dbReference type="PROSITE" id="PS50931">
    <property type="entry name" value="HTH_LYSR"/>
    <property type="match status" value="1"/>
</dbReference>
<dbReference type="AlphaFoldDB" id="A0A0M6W8X6"/>
<dbReference type="GO" id="GO:0003677">
    <property type="term" value="F:DNA binding"/>
    <property type="evidence" value="ECO:0007669"/>
    <property type="project" value="UniProtKB-KW"/>
</dbReference>
<protein>
    <submittedName>
        <fullName evidence="6">Transcriptional regulator, LysR family</fullName>
    </submittedName>
</protein>